<dbReference type="Gene3D" id="3.30.700.10">
    <property type="entry name" value="Glycoprotein, Type 4 Pilin"/>
    <property type="match status" value="1"/>
</dbReference>
<dbReference type="InterPro" id="IPR011453">
    <property type="entry name" value="DUF1559"/>
</dbReference>
<keyword evidence="1" id="KW-0812">Transmembrane</keyword>
<gene>
    <name evidence="3" type="primary">xcpT_31</name>
    <name evidence="3" type="ORF">Fuma_05845</name>
</gene>
<dbReference type="OrthoDB" id="212259at2"/>
<dbReference type="Proteomes" id="UP000187735">
    <property type="component" value="Chromosome"/>
</dbReference>
<reference evidence="3 4" key="1">
    <citation type="journal article" date="2016" name="Front. Microbiol.">
        <title>Fuerstia marisgermanicae gen. nov., sp. nov., an Unusual Member of the Phylum Planctomycetes from the German Wadden Sea.</title>
        <authorList>
            <person name="Kohn T."/>
            <person name="Heuer A."/>
            <person name="Jogler M."/>
            <person name="Vollmers J."/>
            <person name="Boedeker C."/>
            <person name="Bunk B."/>
            <person name="Rast P."/>
            <person name="Borchert D."/>
            <person name="Glockner I."/>
            <person name="Freese H.M."/>
            <person name="Klenk H.P."/>
            <person name="Overmann J."/>
            <person name="Kaster A.K."/>
            <person name="Rohde M."/>
            <person name="Wiegand S."/>
            <person name="Jogler C."/>
        </authorList>
    </citation>
    <scope>NUCLEOTIDE SEQUENCE [LARGE SCALE GENOMIC DNA]</scope>
    <source>
        <strain evidence="3 4">NH11</strain>
    </source>
</reference>
<dbReference type="PROSITE" id="PS00409">
    <property type="entry name" value="PROKAR_NTER_METHYL"/>
    <property type="match status" value="1"/>
</dbReference>
<keyword evidence="1" id="KW-1133">Transmembrane helix</keyword>
<dbReference type="NCBIfam" id="TIGR04294">
    <property type="entry name" value="pre_pil_HX9DG"/>
    <property type="match status" value="1"/>
</dbReference>
<dbReference type="PANTHER" id="PTHR30093:SF2">
    <property type="entry name" value="TYPE II SECRETION SYSTEM PROTEIN H"/>
    <property type="match status" value="1"/>
</dbReference>
<evidence type="ECO:0000313" key="3">
    <source>
        <dbReference type="EMBL" id="APZ96177.1"/>
    </source>
</evidence>
<dbReference type="SUPFAM" id="SSF54523">
    <property type="entry name" value="Pili subunits"/>
    <property type="match status" value="1"/>
</dbReference>
<protein>
    <submittedName>
        <fullName evidence="3">PilD-dependent protein PddA</fullName>
    </submittedName>
</protein>
<dbReference type="NCBIfam" id="TIGR02532">
    <property type="entry name" value="IV_pilin_GFxxxE"/>
    <property type="match status" value="1"/>
</dbReference>
<name>A0A1P8WQ41_9PLAN</name>
<dbReference type="PANTHER" id="PTHR30093">
    <property type="entry name" value="GENERAL SECRETION PATHWAY PROTEIN G"/>
    <property type="match status" value="1"/>
</dbReference>
<sequence>MKSLRRHSRGFTLIELLVVIAIIAILIALLLPAVQQAREAARRTQCKNNMKQLALALHNYESTHTTFPPSRLEPNVEIEDNPGNESAYQSWTTMILPYIDQGNLGNAINYERAWSSLQNRDAVSVPLQTMICPSTPGSDRTDPHWVFGAYAGDYGSVNEVKKKVYTNVLGIPDPGTWSRAGVLAKGVKNKLRDVTDGTSNSILLAEAAGQPVVYTAAGAMNAARFAAYQDDKIADLGGSYAPADGTGWADPDCGFSINGATADGLDKYGPYMINRINVSEVFSFHTGGAQVALADGSVRFVTENIDTTLFVGLCTRAGGEVLGEF</sequence>
<dbReference type="AlphaFoldDB" id="A0A1P8WQ41"/>
<evidence type="ECO:0000313" key="4">
    <source>
        <dbReference type="Proteomes" id="UP000187735"/>
    </source>
</evidence>
<organism evidence="3 4">
    <name type="scientific">Fuerstiella marisgermanici</name>
    <dbReference type="NCBI Taxonomy" id="1891926"/>
    <lineage>
        <taxon>Bacteria</taxon>
        <taxon>Pseudomonadati</taxon>
        <taxon>Planctomycetota</taxon>
        <taxon>Planctomycetia</taxon>
        <taxon>Planctomycetales</taxon>
        <taxon>Planctomycetaceae</taxon>
        <taxon>Fuerstiella</taxon>
    </lineage>
</organism>
<dbReference type="Pfam" id="PF07963">
    <property type="entry name" value="N_methyl"/>
    <property type="match status" value="1"/>
</dbReference>
<dbReference type="InterPro" id="IPR045584">
    <property type="entry name" value="Pilin-like"/>
</dbReference>
<dbReference type="RefSeq" id="WP_077027235.1">
    <property type="nucleotide sequence ID" value="NZ_CP017641.1"/>
</dbReference>
<dbReference type="EMBL" id="CP017641">
    <property type="protein sequence ID" value="APZ96177.1"/>
    <property type="molecule type" value="Genomic_DNA"/>
</dbReference>
<keyword evidence="4" id="KW-1185">Reference proteome</keyword>
<dbReference type="InterPro" id="IPR027558">
    <property type="entry name" value="Pre_pil_HX9DG_C"/>
</dbReference>
<feature type="domain" description="DUF1559" evidence="2">
    <location>
        <begin position="35"/>
        <end position="307"/>
    </location>
</feature>
<accession>A0A1P8WQ41</accession>
<evidence type="ECO:0000256" key="1">
    <source>
        <dbReference type="SAM" id="Phobius"/>
    </source>
</evidence>
<dbReference type="STRING" id="1891926.Fuma_05845"/>
<proteinExistence type="predicted"/>
<keyword evidence="1" id="KW-0472">Membrane</keyword>
<dbReference type="KEGG" id="fmr:Fuma_05845"/>
<evidence type="ECO:0000259" key="2">
    <source>
        <dbReference type="Pfam" id="PF07596"/>
    </source>
</evidence>
<dbReference type="Pfam" id="PF07596">
    <property type="entry name" value="SBP_bac_10"/>
    <property type="match status" value="1"/>
</dbReference>
<dbReference type="InterPro" id="IPR012902">
    <property type="entry name" value="N_methyl_site"/>
</dbReference>
<feature type="transmembrane region" description="Helical" evidence="1">
    <location>
        <begin position="12"/>
        <end position="34"/>
    </location>
</feature>